<proteinExistence type="predicted"/>
<protein>
    <submittedName>
        <fullName evidence="1">Uncharacterized protein</fullName>
    </submittedName>
</protein>
<organism evidence="1 2">
    <name type="scientific">Piscinibacter gummiphilus</name>
    <dbReference type="NCBI Taxonomy" id="946333"/>
    <lineage>
        <taxon>Bacteria</taxon>
        <taxon>Pseudomonadati</taxon>
        <taxon>Pseudomonadota</taxon>
        <taxon>Betaproteobacteria</taxon>
        <taxon>Burkholderiales</taxon>
        <taxon>Sphaerotilaceae</taxon>
        <taxon>Piscinibacter</taxon>
    </lineage>
</organism>
<dbReference type="EMBL" id="CP136337">
    <property type="protein sequence ID" value="WOB11278.1"/>
    <property type="molecule type" value="Genomic_DNA"/>
</dbReference>
<accession>A0ABZ0D8D9</accession>
<dbReference type="Proteomes" id="UP001303946">
    <property type="component" value="Plasmid unnamed1"/>
</dbReference>
<dbReference type="RefSeq" id="WP_316704497.1">
    <property type="nucleotide sequence ID" value="NZ_CP136337.1"/>
</dbReference>
<sequence length="83" mass="9618">MQSNANEVGIAPTGARGVEMWVVYDSPEDLPGRFVARKWLDLHPTDHVRQAKTLEWLRQQLPIGLSRLERQEQDDPKIVEVWL</sequence>
<evidence type="ECO:0000313" key="2">
    <source>
        <dbReference type="Proteomes" id="UP001303946"/>
    </source>
</evidence>
<evidence type="ECO:0000313" key="1">
    <source>
        <dbReference type="EMBL" id="WOB11278.1"/>
    </source>
</evidence>
<name>A0ABZ0D8D9_9BURK</name>
<reference evidence="1 2" key="1">
    <citation type="submission" date="2023-10" db="EMBL/GenBank/DDBJ databases">
        <title>Bacteria for the degradation of biodegradable plastic PBAT(Polybutylene adipate terephthalate).</title>
        <authorList>
            <person name="Weon H.-Y."/>
            <person name="Yeon J."/>
        </authorList>
    </citation>
    <scope>NUCLEOTIDE SEQUENCE [LARGE SCALE GENOMIC DNA]</scope>
    <source>
        <strain evidence="1 2">SBD 7-3</strain>
        <plasmid evidence="1 2">unnamed1</plasmid>
    </source>
</reference>
<geneLocation type="plasmid" evidence="1 2">
    <name>unnamed1</name>
</geneLocation>
<keyword evidence="1" id="KW-0614">Plasmid</keyword>
<gene>
    <name evidence="1" type="ORF">RXV79_26975</name>
</gene>
<keyword evidence="2" id="KW-1185">Reference proteome</keyword>